<organism evidence="2 3">
    <name type="scientific">Dendrobium thyrsiflorum</name>
    <name type="common">Pinecone-like raceme dendrobium</name>
    <name type="synonym">Orchid</name>
    <dbReference type="NCBI Taxonomy" id="117978"/>
    <lineage>
        <taxon>Eukaryota</taxon>
        <taxon>Viridiplantae</taxon>
        <taxon>Streptophyta</taxon>
        <taxon>Embryophyta</taxon>
        <taxon>Tracheophyta</taxon>
        <taxon>Spermatophyta</taxon>
        <taxon>Magnoliopsida</taxon>
        <taxon>Liliopsida</taxon>
        <taxon>Asparagales</taxon>
        <taxon>Orchidaceae</taxon>
        <taxon>Epidendroideae</taxon>
        <taxon>Malaxideae</taxon>
        <taxon>Dendrobiinae</taxon>
        <taxon>Dendrobium</taxon>
    </lineage>
</organism>
<feature type="region of interest" description="Disordered" evidence="1">
    <location>
        <begin position="45"/>
        <end position="99"/>
    </location>
</feature>
<dbReference type="AlphaFoldDB" id="A0ABD0V6F2"/>
<gene>
    <name evidence="2" type="ORF">M5K25_009829</name>
</gene>
<dbReference type="Proteomes" id="UP001552299">
    <property type="component" value="Unassembled WGS sequence"/>
</dbReference>
<protein>
    <submittedName>
        <fullName evidence="2">Uncharacterized protein</fullName>
    </submittedName>
</protein>
<sequence length="99" mass="10711">MGLFGNRIWPQKLAIRRKIPSQQAALVVASNKNVATSARLEGNVLEGAKSTNNEGGEGAKMAPGDEPPRRSITSIFDRKKKLTAGPTGLDRVRGRQFPQ</sequence>
<evidence type="ECO:0000313" key="2">
    <source>
        <dbReference type="EMBL" id="KAL0920672.1"/>
    </source>
</evidence>
<dbReference type="EMBL" id="JANQDX010000008">
    <property type="protein sequence ID" value="KAL0920672.1"/>
    <property type="molecule type" value="Genomic_DNA"/>
</dbReference>
<accession>A0ABD0V6F2</accession>
<evidence type="ECO:0000256" key="1">
    <source>
        <dbReference type="SAM" id="MobiDB-lite"/>
    </source>
</evidence>
<evidence type="ECO:0000313" key="3">
    <source>
        <dbReference type="Proteomes" id="UP001552299"/>
    </source>
</evidence>
<comment type="caution">
    <text evidence="2">The sequence shown here is derived from an EMBL/GenBank/DDBJ whole genome shotgun (WGS) entry which is preliminary data.</text>
</comment>
<reference evidence="2 3" key="1">
    <citation type="journal article" date="2024" name="Plant Biotechnol. J.">
        <title>Dendrobium thyrsiflorum genome and its molecular insights into genes involved in important horticultural traits.</title>
        <authorList>
            <person name="Chen B."/>
            <person name="Wang J.Y."/>
            <person name="Zheng P.J."/>
            <person name="Li K.L."/>
            <person name="Liang Y.M."/>
            <person name="Chen X.F."/>
            <person name="Zhang C."/>
            <person name="Zhao X."/>
            <person name="He X."/>
            <person name="Zhang G.Q."/>
            <person name="Liu Z.J."/>
            <person name="Xu Q."/>
        </authorList>
    </citation>
    <scope>NUCLEOTIDE SEQUENCE [LARGE SCALE GENOMIC DNA]</scope>
    <source>
        <strain evidence="2">GZMU011</strain>
    </source>
</reference>
<proteinExistence type="predicted"/>
<name>A0ABD0V6F2_DENTH</name>
<keyword evidence="3" id="KW-1185">Reference proteome</keyword>